<dbReference type="Gene3D" id="3.20.20.80">
    <property type="entry name" value="Glycosidases"/>
    <property type="match status" value="1"/>
</dbReference>
<evidence type="ECO:0000313" key="1">
    <source>
        <dbReference type="EMBL" id="VGO15668.1"/>
    </source>
</evidence>
<sequence length="415" mass="46958">MVVLGLCAAADAYDEVVVFPKEKGVKIDRFFYDFKSPSAPWKFTQKGWAKTLLEEYGFNGIRTSIYGTGSKPAHPEPGVVLEEYYQGETKGLKLARKIRPNTIIFASKKLDNTQSFPDWTKGAKGVIPEKYAILVADYLEYMKGEGLEVDVLAIDNERRFNEGNIMPETHRDVVLELRRLTAERGLRMPKVVGHEDYAVGRHKWMETFDSLQSDTMDIFGAHYYPRARLLEKLKSDLAYAGDREKWHTELHWDSHGDPKATNDSMETAVCSFLALWDCVDQGMNGLMWWDFSPKKNRRNHLMHAASVPLVNAWPLKVIDPDGAETVDLNQLHTRAFLQGDTLTIYAINHDSAKEWKDLRFKLATGRIAGKIEGRQWSDGGPAEGNVGTIKPFMRGSFRVNLAPGTISVFSLNIKP</sequence>
<organism evidence="1 2">
    <name type="scientific">Pontiella desulfatans</name>
    <dbReference type="NCBI Taxonomy" id="2750659"/>
    <lineage>
        <taxon>Bacteria</taxon>
        <taxon>Pseudomonadati</taxon>
        <taxon>Kiritimatiellota</taxon>
        <taxon>Kiritimatiellia</taxon>
        <taxon>Kiritimatiellales</taxon>
        <taxon>Pontiellaceae</taxon>
        <taxon>Pontiella</taxon>
    </lineage>
</organism>
<keyword evidence="2" id="KW-1185">Reference proteome</keyword>
<name>A0A6C2U6G5_PONDE</name>
<dbReference type="Proteomes" id="UP000366872">
    <property type="component" value="Unassembled WGS sequence"/>
</dbReference>
<proteinExistence type="predicted"/>
<reference evidence="1 2" key="1">
    <citation type="submission" date="2019-04" db="EMBL/GenBank/DDBJ databases">
        <authorList>
            <person name="Van Vliet M D."/>
        </authorList>
    </citation>
    <scope>NUCLEOTIDE SEQUENCE [LARGE SCALE GENOMIC DNA]</scope>
    <source>
        <strain evidence="1 2">F1</strain>
    </source>
</reference>
<dbReference type="InterPro" id="IPR017853">
    <property type="entry name" value="GH"/>
</dbReference>
<evidence type="ECO:0000313" key="2">
    <source>
        <dbReference type="Proteomes" id="UP000366872"/>
    </source>
</evidence>
<accession>A0A6C2U6G5</accession>
<dbReference type="AlphaFoldDB" id="A0A6C2U6G5"/>
<dbReference type="EMBL" id="CAAHFG010000002">
    <property type="protein sequence ID" value="VGO15668.1"/>
    <property type="molecule type" value="Genomic_DNA"/>
</dbReference>
<gene>
    <name evidence="1" type="ORF">PDESU_04253</name>
</gene>
<dbReference type="SUPFAM" id="SSF51445">
    <property type="entry name" value="(Trans)glycosidases"/>
    <property type="match status" value="1"/>
</dbReference>
<protein>
    <submittedName>
        <fullName evidence="1">Uncharacterized protein</fullName>
    </submittedName>
</protein>